<keyword evidence="2" id="KW-1133">Transmembrane helix</keyword>
<keyword evidence="2" id="KW-0472">Membrane</keyword>
<dbReference type="RefSeq" id="XP_019101298.1">
    <property type="nucleotide sequence ID" value="XM_019245753.1"/>
</dbReference>
<protein>
    <submittedName>
        <fullName evidence="4 5">Probable cyclic nucleotide-gated ion channel 12</fullName>
    </submittedName>
</protein>
<dbReference type="Gene3D" id="1.10.287.630">
    <property type="entry name" value="Helix hairpin bin"/>
    <property type="match status" value="1"/>
</dbReference>
<reference evidence="4 5" key="3">
    <citation type="submission" date="2025-05" db="UniProtKB">
        <authorList>
            <consortium name="RefSeq"/>
        </authorList>
    </citation>
    <scope>IDENTIFICATION</scope>
    <source>
        <tissue evidence="4 5">Leaf</tissue>
    </source>
</reference>
<dbReference type="RefSeq" id="XP_010509558.1">
    <property type="nucleotide sequence ID" value="XM_010511256.2"/>
</dbReference>
<dbReference type="Proteomes" id="UP000694864">
    <property type="component" value="Chromosome 5"/>
</dbReference>
<dbReference type="Gene3D" id="1.10.287.70">
    <property type="match status" value="1"/>
</dbReference>
<dbReference type="GeneID" id="104785958"/>
<feature type="transmembrane region" description="Helical" evidence="2">
    <location>
        <begin position="107"/>
        <end position="130"/>
    </location>
</feature>
<evidence type="ECO:0000313" key="5">
    <source>
        <dbReference type="RefSeq" id="XP_010509559.1"/>
    </source>
</evidence>
<evidence type="ECO:0000313" key="6">
    <source>
        <dbReference type="RefSeq" id="XP_019101298.1"/>
    </source>
</evidence>
<accession>A0ABM1RQL0</accession>
<proteinExistence type="predicted"/>
<keyword evidence="1" id="KW-0407">Ion channel</keyword>
<dbReference type="PANTHER" id="PTHR45651">
    <property type="entry name" value="CYCLIC NUCLEOTIDE-GATED ION CHANNEL 15-RELATED-RELATED"/>
    <property type="match status" value="1"/>
</dbReference>
<evidence type="ECO:0000313" key="3">
    <source>
        <dbReference type="Proteomes" id="UP000694864"/>
    </source>
</evidence>
<feature type="transmembrane region" description="Helical" evidence="2">
    <location>
        <begin position="178"/>
        <end position="201"/>
    </location>
</feature>
<reference evidence="3" key="1">
    <citation type="journal article" date="1997" name="Nucleic Acids Res.">
        <title>tRNAscan-SE: a program for improved detection of transfer RNA genes in genomic sequence.</title>
        <authorList>
            <person name="Lowe T.M."/>
            <person name="Eddy S.R."/>
        </authorList>
    </citation>
    <scope>NUCLEOTIDE SEQUENCE [LARGE SCALE GENOMIC DNA]</scope>
    <source>
        <strain evidence="3">r\DH55</strain>
    </source>
</reference>
<keyword evidence="2" id="KW-0812">Transmembrane</keyword>
<evidence type="ECO:0000313" key="4">
    <source>
        <dbReference type="RefSeq" id="XP_010509558.1"/>
    </source>
</evidence>
<name>A0ABM1RQL0_CAMSA</name>
<dbReference type="RefSeq" id="XP_010509559.1">
    <property type="nucleotide sequence ID" value="XM_010511257.2"/>
</dbReference>
<dbReference type="SUPFAM" id="SSF81324">
    <property type="entry name" value="Voltage-gated potassium channels"/>
    <property type="match status" value="1"/>
</dbReference>
<gene>
    <name evidence="4 5 6" type="primary">LOC104785958</name>
</gene>
<dbReference type="PANTHER" id="PTHR45651:SF35">
    <property type="entry name" value="CYCLIC NUCLEOTIDE-GATED ION CHANNEL 3-RELATED"/>
    <property type="match status" value="1"/>
</dbReference>
<feature type="transmembrane region" description="Helical" evidence="2">
    <location>
        <begin position="75"/>
        <end position="95"/>
    </location>
</feature>
<keyword evidence="1" id="KW-0813">Transport</keyword>
<reference evidence="3" key="2">
    <citation type="journal article" date="2014" name="Nat. Commun.">
        <title>The emerging biofuel crop Camelina sativa retains a highly undifferentiated hexaploid genome structure.</title>
        <authorList>
            <person name="Kagale S."/>
            <person name="Koh C."/>
            <person name="Nixon J."/>
            <person name="Bollina V."/>
            <person name="Clarke W.E."/>
            <person name="Tuteja R."/>
            <person name="Spillane C."/>
            <person name="Robinson S.J."/>
            <person name="Links M.G."/>
            <person name="Clarke C."/>
            <person name="Higgins E.E."/>
            <person name="Huebert T."/>
            <person name="Sharpe A.G."/>
            <person name="Parkin I.A."/>
        </authorList>
    </citation>
    <scope>NUCLEOTIDE SEQUENCE [LARGE SCALE GENOMIC DNA]</scope>
    <source>
        <strain evidence="3">r\DH55</strain>
    </source>
</reference>
<evidence type="ECO:0000256" key="1">
    <source>
        <dbReference type="ARBA" id="ARBA00023303"/>
    </source>
</evidence>
<keyword evidence="3" id="KW-1185">Reference proteome</keyword>
<evidence type="ECO:0000256" key="2">
    <source>
        <dbReference type="SAM" id="Phobius"/>
    </source>
</evidence>
<keyword evidence="1" id="KW-0406">Ion transport</keyword>
<feature type="transmembrane region" description="Helical" evidence="2">
    <location>
        <begin position="36"/>
        <end position="55"/>
    </location>
</feature>
<organism evidence="3 6">
    <name type="scientific">Camelina sativa</name>
    <name type="common">False flax</name>
    <name type="synonym">Myagrum sativum</name>
    <dbReference type="NCBI Taxonomy" id="90675"/>
    <lineage>
        <taxon>Eukaryota</taxon>
        <taxon>Viridiplantae</taxon>
        <taxon>Streptophyta</taxon>
        <taxon>Embryophyta</taxon>
        <taxon>Tracheophyta</taxon>
        <taxon>Spermatophyta</taxon>
        <taxon>Magnoliopsida</taxon>
        <taxon>eudicotyledons</taxon>
        <taxon>Gunneridae</taxon>
        <taxon>Pentapetalae</taxon>
        <taxon>rosids</taxon>
        <taxon>malvids</taxon>
        <taxon>Brassicales</taxon>
        <taxon>Brassicaceae</taxon>
        <taxon>Camelineae</taxon>
        <taxon>Camelina</taxon>
    </lineage>
</organism>
<feature type="transmembrane region" description="Helical" evidence="2">
    <location>
        <begin position="334"/>
        <end position="355"/>
    </location>
</feature>
<sequence length="433" mass="50439">MNIEMSSSARSGTGNCVKECLKKFYEKIVTPEFRRIFFLFVCVMALATDPLFLFVPEIDYQKSCIGFDEKLGYGVGAFRSFIDALYLFHIIRSLVTSLRGKMSVRERLIYSIIDIVSALPIPQAMIWHLYRNKRSYYLVSKRMLKWIIVGQYIPRIIRIFPIYKEATKTSVTVVRSKWLGALINLSLFLLCSYVFGAFWYVTAIEKQSICWHDAWNKIMRANETMHDFGSDTRWKQVNITELYCAHSKDNSLFLKDSCPVIDPAEMRKTSEKLAGNKTIHEYDFGMYGDVVESQVGSVNLRDFPKKFFYCFWWALKNLSTFGENLKPGNSATDISLAILMCACGLFLVAVLIGNVQKYLLSSTVRADEMNERKRDIETWMTYRNLPEELKKRIKENEKTLRKNLRGTDEESLLRRFPEDLRRETQLYLDEHSA</sequence>